<evidence type="ECO:0000313" key="6">
    <source>
        <dbReference type="Proteomes" id="UP000489600"/>
    </source>
</evidence>
<sequence>MYADSGLMLRYMQNCPPDIHQFEDLFKSYKLSDEMNNNNNSFVESSSSNIPEYDIGEEGDLFKAPDPVLEEPILAVDPLSAALTMISCVEDTSQGLCELPDLDLGSLQSGQQLLDKAFYECEQDLMMKSAMESPFSDVLDIKSISVVTTTIDENQELQKSVSSGNLSSMDWSQAQQETVVIQNFPEFAPMDFSSVYGMRRAFSEGDIQKLGTGPSPLDRIIVSCTSEDRREKLSRYRNKKSRRNFGRKIKYACRKALADSQPRIRGRFAKTDERK</sequence>
<comment type="caution">
    <text evidence="5">The sequence shown here is derived from an EMBL/GenBank/DDBJ whole genome shotgun (WGS) entry which is preliminary data.</text>
</comment>
<dbReference type="EMBL" id="CABITT030000008">
    <property type="protein sequence ID" value="VVB15816.1"/>
    <property type="molecule type" value="Genomic_DNA"/>
</dbReference>
<dbReference type="GO" id="GO:0009909">
    <property type="term" value="P:regulation of flower development"/>
    <property type="evidence" value="ECO:0007669"/>
    <property type="project" value="InterPro"/>
</dbReference>
<dbReference type="PANTHER" id="PTHR31319:SF110">
    <property type="entry name" value="CCT MOTIF FAMILY PROTEIN"/>
    <property type="match status" value="1"/>
</dbReference>
<dbReference type="GO" id="GO:0003700">
    <property type="term" value="F:DNA-binding transcription factor activity"/>
    <property type="evidence" value="ECO:0007669"/>
    <property type="project" value="TreeGrafter"/>
</dbReference>
<evidence type="ECO:0000256" key="3">
    <source>
        <dbReference type="PROSITE-ProRule" id="PRU00357"/>
    </source>
</evidence>
<dbReference type="Proteomes" id="UP000489600">
    <property type="component" value="Unassembled WGS sequence"/>
</dbReference>
<evidence type="ECO:0000259" key="4">
    <source>
        <dbReference type="PROSITE" id="PS51017"/>
    </source>
</evidence>
<dbReference type="InterPro" id="IPR045281">
    <property type="entry name" value="CONSTANS-like"/>
</dbReference>
<organism evidence="5 6">
    <name type="scientific">Arabis nemorensis</name>
    <dbReference type="NCBI Taxonomy" id="586526"/>
    <lineage>
        <taxon>Eukaryota</taxon>
        <taxon>Viridiplantae</taxon>
        <taxon>Streptophyta</taxon>
        <taxon>Embryophyta</taxon>
        <taxon>Tracheophyta</taxon>
        <taxon>Spermatophyta</taxon>
        <taxon>Magnoliopsida</taxon>
        <taxon>eudicotyledons</taxon>
        <taxon>Gunneridae</taxon>
        <taxon>Pentapetalae</taxon>
        <taxon>rosids</taxon>
        <taxon>malvids</taxon>
        <taxon>Brassicales</taxon>
        <taxon>Brassicaceae</taxon>
        <taxon>Arabideae</taxon>
        <taxon>Arabis</taxon>
    </lineage>
</organism>
<evidence type="ECO:0000256" key="2">
    <source>
        <dbReference type="ARBA" id="ARBA00023242"/>
    </source>
</evidence>
<reference evidence="5" key="1">
    <citation type="submission" date="2019-07" db="EMBL/GenBank/DDBJ databases">
        <authorList>
            <person name="Dittberner H."/>
        </authorList>
    </citation>
    <scope>NUCLEOTIDE SEQUENCE [LARGE SCALE GENOMIC DNA]</scope>
</reference>
<dbReference type="PANTHER" id="PTHR31319">
    <property type="entry name" value="ZINC FINGER PROTEIN CONSTANS-LIKE 4"/>
    <property type="match status" value="1"/>
</dbReference>
<protein>
    <recommendedName>
        <fullName evidence="4">CCT domain-containing protein</fullName>
    </recommendedName>
</protein>
<comment type="subcellular location">
    <subcellularLocation>
        <location evidence="1 3">Nucleus</location>
    </subcellularLocation>
</comment>
<feature type="domain" description="CCT" evidence="4">
    <location>
        <begin position="229"/>
        <end position="271"/>
    </location>
</feature>
<gene>
    <name evidence="5" type="ORF">ANE_LOCUS26260</name>
</gene>
<dbReference type="PROSITE" id="PS51017">
    <property type="entry name" value="CCT"/>
    <property type="match status" value="1"/>
</dbReference>
<dbReference type="GO" id="GO:0005634">
    <property type="term" value="C:nucleus"/>
    <property type="evidence" value="ECO:0007669"/>
    <property type="project" value="UniProtKB-SubCell"/>
</dbReference>
<name>A0A565CQW8_9BRAS</name>
<dbReference type="InterPro" id="IPR010402">
    <property type="entry name" value="CCT_domain"/>
</dbReference>
<evidence type="ECO:0000313" key="5">
    <source>
        <dbReference type="EMBL" id="VVB15816.1"/>
    </source>
</evidence>
<dbReference type="OrthoDB" id="153872at2759"/>
<dbReference type="AlphaFoldDB" id="A0A565CQW8"/>
<dbReference type="Pfam" id="PF06203">
    <property type="entry name" value="CCT"/>
    <property type="match status" value="1"/>
</dbReference>
<proteinExistence type="predicted"/>
<keyword evidence="2 3" id="KW-0539">Nucleus</keyword>
<accession>A0A565CQW8</accession>
<evidence type="ECO:0000256" key="1">
    <source>
        <dbReference type="ARBA" id="ARBA00004123"/>
    </source>
</evidence>
<keyword evidence="6" id="KW-1185">Reference proteome</keyword>